<evidence type="ECO:0000256" key="2">
    <source>
        <dbReference type="ARBA" id="ARBA00022741"/>
    </source>
</evidence>
<organism evidence="6 7">
    <name type="scientific">Clavibacter michiganensis</name>
    <dbReference type="NCBI Taxonomy" id="28447"/>
    <lineage>
        <taxon>Bacteria</taxon>
        <taxon>Bacillati</taxon>
        <taxon>Actinomycetota</taxon>
        <taxon>Actinomycetes</taxon>
        <taxon>Micrococcales</taxon>
        <taxon>Microbacteriaceae</taxon>
        <taxon>Clavibacter</taxon>
    </lineage>
</organism>
<dbReference type="Pfam" id="PF00069">
    <property type="entry name" value="Pkinase"/>
    <property type="match status" value="1"/>
</dbReference>
<proteinExistence type="inferred from homology"/>
<evidence type="ECO:0000313" key="7">
    <source>
        <dbReference type="Proteomes" id="UP000195011"/>
    </source>
</evidence>
<dbReference type="Gene3D" id="1.10.510.10">
    <property type="entry name" value="Transferase(Phosphotransferase) domain 1"/>
    <property type="match status" value="1"/>
</dbReference>
<feature type="region of interest" description="Disordered" evidence="4">
    <location>
        <begin position="1"/>
        <end position="40"/>
    </location>
</feature>
<comment type="caution">
    <text evidence="6">The sequence shown here is derived from an EMBL/GenBank/DDBJ whole genome shotgun (WGS) entry which is preliminary data.</text>
</comment>
<gene>
    <name evidence="6" type="ORF">BFL36_08140</name>
</gene>
<dbReference type="InterPro" id="IPR000719">
    <property type="entry name" value="Prot_kinase_dom"/>
</dbReference>
<dbReference type="PANTHER" id="PTHR45832:SF22">
    <property type="entry name" value="SERINE_THREONINE-PROTEIN KINASE SAMKA-RELATED"/>
    <property type="match status" value="1"/>
</dbReference>
<feature type="region of interest" description="Disordered" evidence="4">
    <location>
        <begin position="282"/>
        <end position="346"/>
    </location>
</feature>
<dbReference type="GO" id="GO:0005524">
    <property type="term" value="F:ATP binding"/>
    <property type="evidence" value="ECO:0007669"/>
    <property type="project" value="UniProtKB-KW"/>
</dbReference>
<dbReference type="InterPro" id="IPR051931">
    <property type="entry name" value="PAK3-like"/>
</dbReference>
<evidence type="ECO:0000313" key="6">
    <source>
        <dbReference type="EMBL" id="OUE22940.1"/>
    </source>
</evidence>
<dbReference type="AlphaFoldDB" id="A0A251YFA9"/>
<sequence length="543" mass="56357">MQRAREAGRDPVEARTREGERRPSRTRGGTRRTGPGSVDDGSVLAGYRLVRLIGRGQRTQVYLGRPTAAHGTSGGSSANVAVKVVPATQRSRGDTEILALQAVDSEHVVHLLDVATLADGGVCLVQPLCARGTAAALVGRRGDLTPGEVSTLLASVLRGLGDLHQVGVAHGALDLTHVLLDATGRPILGGLGSAQLPGGRGGDELVGGGPRGTDPMADDLARVARMAAALRTPGRVSARSTDASWDAWLALLDDAVHGESDLTPHDLADRLLEIADAAPLADVAPDDLGDDPDPLGRTAGSRQDPAVLVSRPEPERRGRRPGQSPNRGASGRPHRHRAPRENLMRRSLARLRGAVASIRQEMALVRPRVWMAGTAALLVAASGAVAVPMLDAAAKGATPAVTGATMPPADPEVHDATSTGVTPDAGPSQPDMDAASSPDPDVAAPALLRLRAACLRSSQKGCLGGVDQPDSAMEDADRSLVGSGAPDEAALHATDRLDPAQRLGDSALITLHGDDDAPERRPASLLMVRGEAGWRIRDLMDDR</sequence>
<keyword evidence="6" id="KW-0418">Kinase</keyword>
<feature type="domain" description="Protein kinase" evidence="5">
    <location>
        <begin position="47"/>
        <end position="369"/>
    </location>
</feature>
<dbReference type="SMART" id="SM00220">
    <property type="entry name" value="S_TKc"/>
    <property type="match status" value="1"/>
</dbReference>
<feature type="compositionally biased region" description="Basic and acidic residues" evidence="4">
    <location>
        <begin position="1"/>
        <end position="23"/>
    </location>
</feature>
<feature type="compositionally biased region" description="Acidic residues" evidence="4">
    <location>
        <begin position="284"/>
        <end position="293"/>
    </location>
</feature>
<dbReference type="PANTHER" id="PTHR45832">
    <property type="entry name" value="SERINE/THREONINE-PROTEIN KINASE SAMKA-RELATED-RELATED"/>
    <property type="match status" value="1"/>
</dbReference>
<evidence type="ECO:0000256" key="1">
    <source>
        <dbReference type="ARBA" id="ARBA00008874"/>
    </source>
</evidence>
<name>A0A251YFA9_9MICO</name>
<feature type="region of interest" description="Disordered" evidence="4">
    <location>
        <begin position="400"/>
        <end position="439"/>
    </location>
</feature>
<evidence type="ECO:0000256" key="3">
    <source>
        <dbReference type="ARBA" id="ARBA00022840"/>
    </source>
</evidence>
<evidence type="ECO:0000256" key="4">
    <source>
        <dbReference type="SAM" id="MobiDB-lite"/>
    </source>
</evidence>
<dbReference type="SUPFAM" id="SSF56112">
    <property type="entry name" value="Protein kinase-like (PK-like)"/>
    <property type="match status" value="1"/>
</dbReference>
<comment type="similarity">
    <text evidence="1">Belongs to the protein kinase superfamily. STE Ser/Thr protein kinase family. STE20 subfamily.</text>
</comment>
<keyword evidence="3" id="KW-0067">ATP-binding</keyword>
<keyword evidence="6" id="KW-0808">Transferase</keyword>
<feature type="region of interest" description="Disordered" evidence="4">
    <location>
        <begin position="462"/>
        <end position="483"/>
    </location>
</feature>
<accession>A0A251YFA9</accession>
<dbReference type="EMBL" id="MDJY01000040">
    <property type="protein sequence ID" value="OUE22940.1"/>
    <property type="molecule type" value="Genomic_DNA"/>
</dbReference>
<keyword evidence="2" id="KW-0547">Nucleotide-binding</keyword>
<evidence type="ECO:0000259" key="5">
    <source>
        <dbReference type="PROSITE" id="PS50011"/>
    </source>
</evidence>
<dbReference type="InterPro" id="IPR011009">
    <property type="entry name" value="Kinase-like_dom_sf"/>
</dbReference>
<protein>
    <submittedName>
        <fullName evidence="6">Protein kinase domain protein</fullName>
    </submittedName>
</protein>
<feature type="compositionally biased region" description="Low complexity" evidence="4">
    <location>
        <begin position="430"/>
        <end position="439"/>
    </location>
</feature>
<reference evidence="6 7" key="1">
    <citation type="submission" date="2016-08" db="EMBL/GenBank/DDBJ databases">
        <title>Genome sequence of Clavibacter michiganensis spp strain CFBP8017.</title>
        <authorList>
            <person name="Thapa S.P."/>
            <person name="Coaker G."/>
            <person name="Jacques M.-A."/>
        </authorList>
    </citation>
    <scope>NUCLEOTIDE SEQUENCE [LARGE SCALE GENOMIC DNA]</scope>
    <source>
        <strain evidence="6">CFBP8017</strain>
    </source>
</reference>
<dbReference type="Proteomes" id="UP000195011">
    <property type="component" value="Unassembled WGS sequence"/>
</dbReference>
<dbReference type="GO" id="GO:0004672">
    <property type="term" value="F:protein kinase activity"/>
    <property type="evidence" value="ECO:0007669"/>
    <property type="project" value="InterPro"/>
</dbReference>
<dbReference type="PROSITE" id="PS50011">
    <property type="entry name" value="PROTEIN_KINASE_DOM"/>
    <property type="match status" value="1"/>
</dbReference>